<evidence type="ECO:0000313" key="3">
    <source>
        <dbReference type="EMBL" id="VEU44807.1"/>
    </source>
</evidence>
<keyword evidence="2" id="KW-0812">Transmembrane</keyword>
<evidence type="ECO:0000313" key="4">
    <source>
        <dbReference type="Proteomes" id="UP000291116"/>
    </source>
</evidence>
<feature type="region of interest" description="Disordered" evidence="1">
    <location>
        <begin position="1"/>
        <end position="24"/>
    </location>
</feature>
<feature type="region of interest" description="Disordered" evidence="1">
    <location>
        <begin position="60"/>
        <end position="171"/>
    </location>
</feature>
<feature type="transmembrane region" description="Helical" evidence="2">
    <location>
        <begin position="32"/>
        <end position="51"/>
    </location>
</feature>
<name>A0A448ZRX9_9STRA</name>
<evidence type="ECO:0000256" key="1">
    <source>
        <dbReference type="SAM" id="MobiDB-lite"/>
    </source>
</evidence>
<protein>
    <submittedName>
        <fullName evidence="3">Uncharacterized protein</fullName>
    </submittedName>
</protein>
<keyword evidence="4" id="KW-1185">Reference proteome</keyword>
<dbReference type="Proteomes" id="UP000291116">
    <property type="component" value="Unassembled WGS sequence"/>
</dbReference>
<dbReference type="OrthoDB" id="43171at2759"/>
<organism evidence="3 4">
    <name type="scientific">Pseudo-nitzschia multistriata</name>
    <dbReference type="NCBI Taxonomy" id="183589"/>
    <lineage>
        <taxon>Eukaryota</taxon>
        <taxon>Sar</taxon>
        <taxon>Stramenopiles</taxon>
        <taxon>Ochrophyta</taxon>
        <taxon>Bacillariophyta</taxon>
        <taxon>Bacillariophyceae</taxon>
        <taxon>Bacillariophycidae</taxon>
        <taxon>Bacillariales</taxon>
        <taxon>Bacillariaceae</taxon>
        <taxon>Pseudo-nitzschia</taxon>
    </lineage>
</organism>
<keyword evidence="2" id="KW-1133">Transmembrane helix</keyword>
<feature type="compositionally biased region" description="Basic residues" evidence="1">
    <location>
        <begin position="90"/>
        <end position="102"/>
    </location>
</feature>
<accession>A0A448ZRX9</accession>
<keyword evidence="2" id="KW-0472">Membrane</keyword>
<sequence length="850" mass="94865">MSATANGGSGNASKAPAVSTGTPTGPSRLSNYSFVIGTTLICVFVVTLSSMETLTSHFGNLAGMSSPGSSSSTIEIKEIPGNKIDTGSSLRKKSKSSKRSKKGSATLVKSGADGAVNPAIVNWDVVNEPKKEGKPKEEKESKTDESGSKKKQGIENGNGNNDSSSPTPFTSALDSVIDARKDMIKKLKKQYGKDNFDTIFRYDKEADDASNNEKYDGGVPTHKKLQMKYRPIRPLAPKDLYRTNHWGKESDELKEYFLKSDAKYWNSVENLQRKMMIKLLLQKAPDAKGKSSNKYVWATGGHSAAAGHGNLFKESYTKVMEATAVSVFDAAGLELEARNFAMGATSSAAEMSMCFKEVYGDDVDIFSWDFGMLEARYYLSGRLLHYATRGFLSNQQDPQSIVPAFVGLQELDESRRKSMVELHDAFRGTGSYAEDSLAENNGLALFLTDTSYWKIMTEAVPETSGLTSAEIEELPELVRYFKCNGGIEKGDPFCGEKKYSEEVCPKRDGQVSWHPGWKYHALLGNSMALFLTEMLLGSVTTLEKEVREIKNGKGISDDDALAELLGRLLEEEKTLQNFIHSATTKQLPKSHDKVYWYNNTEDNWEMYPEVLEYLSVNATDDFRDRFNALDRQALFVGPSICHTARLPSKTRFTGTLTNQPEMTGEQAIFGRETYFVGIMEEEFHDQNVAKQQEGIVSDDNHEITLVSILKEREKDCGEELAAPDYHDYFMTHSSEGWTSLTFPNDAEQAAYNYKQNADRYKGMLIIVPRFCGFGQCEEGFLGYREYNEGKWEMVVNGVPVTALTMMGHEAILLEHESGIVFDRNSEGRYDLEFRVNEPNSFIKISAFIMY</sequence>
<gene>
    <name evidence="3" type="ORF">PSNMU_V1.4_AUG-EV-PASAV3_0119420</name>
</gene>
<dbReference type="AlphaFoldDB" id="A0A448ZRX9"/>
<feature type="compositionally biased region" description="Polar residues" evidence="1">
    <location>
        <begin position="155"/>
        <end position="171"/>
    </location>
</feature>
<reference evidence="3 4" key="1">
    <citation type="submission" date="2019-01" db="EMBL/GenBank/DDBJ databases">
        <authorList>
            <person name="Ferrante I. M."/>
        </authorList>
    </citation>
    <scope>NUCLEOTIDE SEQUENCE [LARGE SCALE GENOMIC DNA]</scope>
    <source>
        <strain evidence="3 4">B856</strain>
    </source>
</reference>
<feature type="compositionally biased region" description="Basic and acidic residues" evidence="1">
    <location>
        <begin position="127"/>
        <end position="148"/>
    </location>
</feature>
<dbReference type="EMBL" id="CAACVS010000669">
    <property type="protein sequence ID" value="VEU44807.1"/>
    <property type="molecule type" value="Genomic_DNA"/>
</dbReference>
<proteinExistence type="predicted"/>
<evidence type="ECO:0000256" key="2">
    <source>
        <dbReference type="SAM" id="Phobius"/>
    </source>
</evidence>